<evidence type="ECO:0000313" key="6">
    <source>
        <dbReference type="Proteomes" id="UP000815677"/>
    </source>
</evidence>
<dbReference type="SUPFAM" id="SSF49764">
    <property type="entry name" value="HSP20-like chaperones"/>
    <property type="match status" value="1"/>
</dbReference>
<evidence type="ECO:0000256" key="3">
    <source>
        <dbReference type="SAM" id="MobiDB-lite"/>
    </source>
</evidence>
<dbReference type="PANTHER" id="PTHR12356">
    <property type="entry name" value="NUCLEAR MOVEMENT PROTEIN NUDC"/>
    <property type="match status" value="1"/>
</dbReference>
<keyword evidence="2" id="KW-0963">Cytoplasm</keyword>
<accession>A0ABQ0KZ21</accession>
<evidence type="ECO:0000313" key="5">
    <source>
        <dbReference type="EMBL" id="GAT44146.1"/>
    </source>
</evidence>
<dbReference type="Pfam" id="PF04969">
    <property type="entry name" value="CS"/>
    <property type="match status" value="1"/>
</dbReference>
<proteinExistence type="predicted"/>
<dbReference type="Gene3D" id="2.60.40.790">
    <property type="match status" value="1"/>
</dbReference>
<comment type="subcellular location">
    <subcellularLocation>
        <location evidence="1">Cytoplasm</location>
    </subcellularLocation>
</comment>
<dbReference type="Proteomes" id="UP000815677">
    <property type="component" value="Unassembled WGS sequence"/>
</dbReference>
<protein>
    <recommendedName>
        <fullName evidence="4">CS domain-containing protein</fullName>
    </recommendedName>
</protein>
<organism evidence="5 6">
    <name type="scientific">Mycena chlorophos</name>
    <name type="common">Agaric fungus</name>
    <name type="synonym">Agaricus chlorophos</name>
    <dbReference type="NCBI Taxonomy" id="658473"/>
    <lineage>
        <taxon>Eukaryota</taxon>
        <taxon>Fungi</taxon>
        <taxon>Dikarya</taxon>
        <taxon>Basidiomycota</taxon>
        <taxon>Agaricomycotina</taxon>
        <taxon>Agaricomycetes</taxon>
        <taxon>Agaricomycetidae</taxon>
        <taxon>Agaricales</taxon>
        <taxon>Marasmiineae</taxon>
        <taxon>Mycenaceae</taxon>
        <taxon>Mycena</taxon>
    </lineage>
</organism>
<dbReference type="PROSITE" id="PS51203">
    <property type="entry name" value="CS"/>
    <property type="match status" value="1"/>
</dbReference>
<sequence length="190" mass="21826">MADNDDSLSPQDRKLRDERDRAREQLEQASLPYKWTQELGEVDVTVPVPKGTRGKDLAIVIQKKKLSVGLKGKDKILEGELCAEVKVEDSTWTLEDNQSVLVHLEKINKQQWWENVLTHHPKIDTRKIEPENSKLSDLDGETRGMVEKMMFDNQQKQMGKPTSDELKKQEALAKFMKAHPEMDFSNAKIS</sequence>
<evidence type="ECO:0000259" key="4">
    <source>
        <dbReference type="PROSITE" id="PS51203"/>
    </source>
</evidence>
<evidence type="ECO:0000256" key="2">
    <source>
        <dbReference type="ARBA" id="ARBA00022490"/>
    </source>
</evidence>
<evidence type="ECO:0000256" key="1">
    <source>
        <dbReference type="ARBA" id="ARBA00004496"/>
    </source>
</evidence>
<feature type="domain" description="CS" evidence="4">
    <location>
        <begin position="28"/>
        <end position="117"/>
    </location>
</feature>
<keyword evidence="6" id="KW-1185">Reference proteome</keyword>
<dbReference type="PANTHER" id="PTHR12356:SF3">
    <property type="entry name" value="NUCLEAR MIGRATION PROTEIN NUDC"/>
    <property type="match status" value="1"/>
</dbReference>
<feature type="region of interest" description="Disordered" evidence="3">
    <location>
        <begin position="1"/>
        <end position="27"/>
    </location>
</feature>
<gene>
    <name evidence="5" type="ORF">MCHLO_01787</name>
</gene>
<dbReference type="InterPro" id="IPR037898">
    <property type="entry name" value="NudC_fam"/>
</dbReference>
<feature type="compositionally biased region" description="Basic and acidic residues" evidence="3">
    <location>
        <begin position="11"/>
        <end position="26"/>
    </location>
</feature>
<reference evidence="5" key="1">
    <citation type="submission" date="2014-09" db="EMBL/GenBank/DDBJ databases">
        <title>Genome sequence of the luminous mushroom Mycena chlorophos for searching fungal bioluminescence genes.</title>
        <authorList>
            <person name="Tanaka Y."/>
            <person name="Kasuga D."/>
            <person name="Oba Y."/>
            <person name="Hase S."/>
            <person name="Sato K."/>
            <person name="Oba Y."/>
            <person name="Sakakibara Y."/>
        </authorList>
    </citation>
    <scope>NUCLEOTIDE SEQUENCE</scope>
</reference>
<dbReference type="InterPro" id="IPR008978">
    <property type="entry name" value="HSP20-like_chaperone"/>
</dbReference>
<name>A0ABQ0KZ21_MYCCL</name>
<dbReference type="CDD" id="cd06467">
    <property type="entry name" value="p23_NUDC_like"/>
    <property type="match status" value="1"/>
</dbReference>
<dbReference type="InterPro" id="IPR007052">
    <property type="entry name" value="CS_dom"/>
</dbReference>
<dbReference type="EMBL" id="DF839580">
    <property type="protein sequence ID" value="GAT44146.1"/>
    <property type="molecule type" value="Genomic_DNA"/>
</dbReference>